<feature type="compositionally biased region" description="Basic residues" evidence="1">
    <location>
        <begin position="1"/>
        <end position="12"/>
    </location>
</feature>
<accession>A0A6J4UX52</accession>
<evidence type="ECO:0000313" key="2">
    <source>
        <dbReference type="EMBL" id="CAA9563146.1"/>
    </source>
</evidence>
<sequence length="69" mass="7791">WPRLTRTSRRWRLSSPSPASSCGYRRRRHSLVARQSRLAGWGTACRAPAVPRAARTSPRPGDVPPRPRC</sequence>
<feature type="non-terminal residue" evidence="2">
    <location>
        <position position="1"/>
    </location>
</feature>
<feature type="compositionally biased region" description="Low complexity" evidence="1">
    <location>
        <begin position="48"/>
        <end position="60"/>
    </location>
</feature>
<gene>
    <name evidence="2" type="ORF">AVDCRST_MAG49-2676</name>
</gene>
<reference evidence="2" key="1">
    <citation type="submission" date="2020-02" db="EMBL/GenBank/DDBJ databases">
        <authorList>
            <person name="Meier V. D."/>
        </authorList>
    </citation>
    <scope>NUCLEOTIDE SEQUENCE</scope>
    <source>
        <strain evidence="2">AVDCRST_MAG49</strain>
    </source>
</reference>
<feature type="non-terminal residue" evidence="2">
    <location>
        <position position="69"/>
    </location>
</feature>
<feature type="region of interest" description="Disordered" evidence="1">
    <location>
        <begin position="48"/>
        <end position="69"/>
    </location>
</feature>
<protein>
    <submittedName>
        <fullName evidence="2">Uncharacterized protein</fullName>
    </submittedName>
</protein>
<dbReference type="AlphaFoldDB" id="A0A6J4UX52"/>
<organism evidence="2">
    <name type="scientific">uncultured Thermomicrobiales bacterium</name>
    <dbReference type="NCBI Taxonomy" id="1645740"/>
    <lineage>
        <taxon>Bacteria</taxon>
        <taxon>Pseudomonadati</taxon>
        <taxon>Thermomicrobiota</taxon>
        <taxon>Thermomicrobia</taxon>
        <taxon>Thermomicrobiales</taxon>
        <taxon>environmental samples</taxon>
    </lineage>
</organism>
<feature type="region of interest" description="Disordered" evidence="1">
    <location>
        <begin position="1"/>
        <end position="23"/>
    </location>
</feature>
<name>A0A6J4UX52_9BACT</name>
<evidence type="ECO:0000256" key="1">
    <source>
        <dbReference type="SAM" id="MobiDB-lite"/>
    </source>
</evidence>
<proteinExistence type="predicted"/>
<dbReference type="EMBL" id="CADCWG010000183">
    <property type="protein sequence ID" value="CAA9563146.1"/>
    <property type="molecule type" value="Genomic_DNA"/>
</dbReference>